<gene>
    <name evidence="1" type="ORF">Slin15195_G042860</name>
</gene>
<organism evidence="1 2">
    <name type="scientific">Septoria linicola</name>
    <dbReference type="NCBI Taxonomy" id="215465"/>
    <lineage>
        <taxon>Eukaryota</taxon>
        <taxon>Fungi</taxon>
        <taxon>Dikarya</taxon>
        <taxon>Ascomycota</taxon>
        <taxon>Pezizomycotina</taxon>
        <taxon>Dothideomycetes</taxon>
        <taxon>Dothideomycetidae</taxon>
        <taxon>Mycosphaerellales</taxon>
        <taxon>Mycosphaerellaceae</taxon>
        <taxon>Septoria</taxon>
    </lineage>
</organism>
<evidence type="ECO:0000313" key="2">
    <source>
        <dbReference type="Proteomes" id="UP001056384"/>
    </source>
</evidence>
<dbReference type="Proteomes" id="UP001056384">
    <property type="component" value="Chromosome 3"/>
</dbReference>
<accession>A0A9Q9ARZ3</accession>
<reference evidence="1" key="1">
    <citation type="submission" date="2022-06" db="EMBL/GenBank/DDBJ databases">
        <title>Complete genome sequences of two strains of the flax pathogen Septoria linicola.</title>
        <authorList>
            <person name="Lapalu N."/>
            <person name="Simon A."/>
            <person name="Demenou B."/>
            <person name="Paumier D."/>
            <person name="Guillot M.-P."/>
            <person name="Gout L."/>
            <person name="Valade R."/>
        </authorList>
    </citation>
    <scope>NUCLEOTIDE SEQUENCE</scope>
    <source>
        <strain evidence="1">SE15195</strain>
    </source>
</reference>
<dbReference type="AlphaFoldDB" id="A0A9Q9ARZ3"/>
<evidence type="ECO:0000313" key="1">
    <source>
        <dbReference type="EMBL" id="USW50967.1"/>
    </source>
</evidence>
<dbReference type="OrthoDB" id="3641883at2759"/>
<keyword evidence="2" id="KW-1185">Reference proteome</keyword>
<dbReference type="EMBL" id="CP099420">
    <property type="protein sequence ID" value="USW50967.1"/>
    <property type="molecule type" value="Genomic_DNA"/>
</dbReference>
<name>A0A9Q9ARZ3_9PEZI</name>
<sequence>MVLFNYVVTPFEALTVPALSQSTPAQIVATLNTLTQKSQALQAPAESITIVNGPLIVDIIRGYVDIVSTGTTHIQQMEGMALVPAGANADAINTAYTSFVRTHTQLLNTLIGKAGLFQTVPFIGQPMAAVLRANLKT</sequence>
<dbReference type="Pfam" id="PF17615">
    <property type="entry name" value="C166"/>
    <property type="match status" value="1"/>
</dbReference>
<protein>
    <submittedName>
        <fullName evidence="1">Uncharacterized protein</fullName>
    </submittedName>
</protein>
<proteinExistence type="predicted"/>